<sequence>MTPRQSDDQLGAPQSAFQAALFCVVRQTVPAAGAMTLAATALQAQQLVLGSLVRHRAKTPSRQRSLTELQQQTDRPPSLDLVSGASSSPNVEHLI</sequence>
<dbReference type="Proteomes" id="UP000785679">
    <property type="component" value="Unassembled WGS sequence"/>
</dbReference>
<gene>
    <name evidence="2" type="ORF">FGO68_gene2175</name>
</gene>
<comment type="caution">
    <text evidence="2">The sequence shown here is derived from an EMBL/GenBank/DDBJ whole genome shotgun (WGS) entry which is preliminary data.</text>
</comment>
<dbReference type="EMBL" id="RRYP01030897">
    <property type="protein sequence ID" value="TNV71055.1"/>
    <property type="molecule type" value="Genomic_DNA"/>
</dbReference>
<keyword evidence="3" id="KW-1185">Reference proteome</keyword>
<evidence type="ECO:0000256" key="1">
    <source>
        <dbReference type="SAM" id="MobiDB-lite"/>
    </source>
</evidence>
<name>A0A8J8NAC5_HALGN</name>
<feature type="compositionally biased region" description="Polar residues" evidence="1">
    <location>
        <begin position="62"/>
        <end position="75"/>
    </location>
</feature>
<feature type="compositionally biased region" description="Polar residues" evidence="1">
    <location>
        <begin position="84"/>
        <end position="95"/>
    </location>
</feature>
<feature type="region of interest" description="Disordered" evidence="1">
    <location>
        <begin position="57"/>
        <end position="95"/>
    </location>
</feature>
<proteinExistence type="predicted"/>
<reference evidence="2" key="1">
    <citation type="submission" date="2019-06" db="EMBL/GenBank/DDBJ databases">
        <authorList>
            <person name="Zheng W."/>
        </authorList>
    </citation>
    <scope>NUCLEOTIDE SEQUENCE</scope>
    <source>
        <strain evidence="2">QDHG01</strain>
    </source>
</reference>
<evidence type="ECO:0000313" key="3">
    <source>
        <dbReference type="Proteomes" id="UP000785679"/>
    </source>
</evidence>
<evidence type="ECO:0000313" key="2">
    <source>
        <dbReference type="EMBL" id="TNV71055.1"/>
    </source>
</evidence>
<organism evidence="2 3">
    <name type="scientific">Halteria grandinella</name>
    <dbReference type="NCBI Taxonomy" id="5974"/>
    <lineage>
        <taxon>Eukaryota</taxon>
        <taxon>Sar</taxon>
        <taxon>Alveolata</taxon>
        <taxon>Ciliophora</taxon>
        <taxon>Intramacronucleata</taxon>
        <taxon>Spirotrichea</taxon>
        <taxon>Stichotrichia</taxon>
        <taxon>Sporadotrichida</taxon>
        <taxon>Halteriidae</taxon>
        <taxon>Halteria</taxon>
    </lineage>
</organism>
<protein>
    <submittedName>
        <fullName evidence="2">Uncharacterized protein</fullName>
    </submittedName>
</protein>
<dbReference type="AlphaFoldDB" id="A0A8J8NAC5"/>
<accession>A0A8J8NAC5</accession>